<gene>
    <name evidence="1" type="ORF">MML48_6g00017261</name>
</gene>
<accession>A0ACB9SZZ0</accession>
<comment type="caution">
    <text evidence="1">The sequence shown here is derived from an EMBL/GenBank/DDBJ whole genome shotgun (WGS) entry which is preliminary data.</text>
</comment>
<sequence length="1586" mass="179570">MFNSSVTSRRLNVLVRILRHVNGIQPNLVRAYVSDESVSIGGITKIIKQEKYPEYVPRNYYNNNLGQSTLHHLRWMMQKDLLGQDVFLIGPPGPRRRKLALQYLELTNREHEYIALSRDTTESDIKQRREIVGGAAKYFDQSAVRAATMGRVLVLEGIEKAERNVLPVLNNLLENREMHLEDGGWRLLIPAERYDKLLQDYSKEQLDQWKLVRVNEDFRVIALGLPVPKYRGNPLDPPLRSRFQARDVGTNSFQIRQSKDKTVTISVIPKTHVKFKSLTEELVLKHKKLPTRKSNSLDIAEKPPPTVDNGIITPYFTYTKNAEKNSNSLSERVLNWMNLTNTEIIDYNENYLKTEIKKRAVTAHTCSNLQAKPEIYVADRRYKLSSAPKSDISKISEEDSNEVTSIEEIVDTPKLNLRRETVTIPKIIKQHEIATSKSRYDFSKRQLHIFMPSIPKKSFSDGGSTLSGKSSSFEWLLELKNIAPNVPEIKLHDLLSTTFVLLSKESANLGLPDFPIDNLPLAAKIMERNSDLSVYNVFYRFYPYNTFLKDGVKSVENLLTALKVGVESKQPISLSYIAQRLGNMFKPKPPTKQSGAYVETEAQNKLIHEMLQSFTVGDFCLVGPRGCGKSILINKMAEMMGKETELIVLYQDMTSRDLIQQRTTLDNGDTIWRYSPLIQAALEGKIAILDGIHRIHPSTLSVLHRLVHDREIQLHDGKRLLSSERYDLMKQQFNITDDQLSINGVLKIHPDFRIIAIGEPPTLQTGVNWMSPEVLSLFIFHEAHALSKHEEMHIITSRCGVIPKPLHQIIDLAHVLRQNPDPALRNLAGHLSTRQLLRIASRMEKFPTDDAYDTIEATFMMKFLPSLTREALERTVHNLGINSNDHSQFEEPLKYGVVDGVLTIGATKARVYKADNTTKVPNILFYDVPQHLHLMERLLQDFQLGQHLFLVGNQGVGKNKIVDRFLELLNRPREYIQLHRDTTVQTLTVQPTVKDGLLIHEDSPLVRAIKNGHVLVVDEADKAPTHVTCILKTLVESGQMILSDGRRIVTALPQLENVDPSNYILTHPEFRIIVLANRPGFPFLGNDFFGALGDLFSSHAVDNPTRKSEINMLKQYGPDVPEDMIKKLVGVFGELRVMADQGLVNYPYSTREVVNIVKHLQKYPESDLEDAIFNVFDFDRYSPEVIDTLGQVLLKHGFTEKNLFTAEYLATKRAKEYLQVTIESKSGKDVSSPKHGKVDPKNDPHVGGNTWAGGTGGRDTAGLGGKGGPYRLDAGHPVHQLSDAEKATVPEHVLKAAREMGRKAFQEKLKEIGMSGYDASLYTAFSKAVSKQVQSLRVILGSLQAKNKERQWSRHQTTGELDDIKLIDGILGEKNIFRRRMEQEPELGTPQMKPKFFRVVVDVSGSMYRFNSYDGRLDRELEAVVLVMEAFEGFEDKIVYDIIGHSGDTDKIEFIRRKEPPKNNKERLDILRVMHAHSQYCWQGDHTLEATKLAIEELAQEDCDEAIVVVLSDANLQRYGISPAKLGSLLTSHEKVKAYTIFIGGLGDQAERLTQQLPAGHAFICIDLQTLPQILKQIFSSSVITS</sequence>
<organism evidence="1 2">
    <name type="scientific">Holotrichia oblita</name>
    <name type="common">Chafer beetle</name>
    <dbReference type="NCBI Taxonomy" id="644536"/>
    <lineage>
        <taxon>Eukaryota</taxon>
        <taxon>Metazoa</taxon>
        <taxon>Ecdysozoa</taxon>
        <taxon>Arthropoda</taxon>
        <taxon>Hexapoda</taxon>
        <taxon>Insecta</taxon>
        <taxon>Pterygota</taxon>
        <taxon>Neoptera</taxon>
        <taxon>Endopterygota</taxon>
        <taxon>Coleoptera</taxon>
        <taxon>Polyphaga</taxon>
        <taxon>Scarabaeiformia</taxon>
        <taxon>Scarabaeidae</taxon>
        <taxon>Melolonthinae</taxon>
        <taxon>Holotrichia</taxon>
    </lineage>
</organism>
<name>A0ACB9SZZ0_HOLOL</name>
<evidence type="ECO:0000313" key="2">
    <source>
        <dbReference type="Proteomes" id="UP001056778"/>
    </source>
</evidence>
<proteinExistence type="predicted"/>
<dbReference type="Proteomes" id="UP001056778">
    <property type="component" value="Chromosome 6"/>
</dbReference>
<keyword evidence="2" id="KW-1185">Reference proteome</keyword>
<reference evidence="1" key="1">
    <citation type="submission" date="2022-04" db="EMBL/GenBank/DDBJ databases">
        <title>Chromosome-scale genome assembly of Holotrichia oblita Faldermann.</title>
        <authorList>
            <person name="Rongchong L."/>
        </authorList>
    </citation>
    <scope>NUCLEOTIDE SEQUENCE</scope>
    <source>
        <strain evidence="1">81SQS9</strain>
    </source>
</reference>
<dbReference type="EMBL" id="CM043020">
    <property type="protein sequence ID" value="KAI4460082.1"/>
    <property type="molecule type" value="Genomic_DNA"/>
</dbReference>
<evidence type="ECO:0000313" key="1">
    <source>
        <dbReference type="EMBL" id="KAI4460082.1"/>
    </source>
</evidence>
<protein>
    <submittedName>
        <fullName evidence="1">von willebrand factor a domain-containing protein 8</fullName>
    </submittedName>
</protein>